<dbReference type="Proteomes" id="UP000004324">
    <property type="component" value="Unassembled WGS sequence"/>
</dbReference>
<keyword evidence="2" id="KW-1185">Reference proteome</keyword>
<reference evidence="1 2" key="1">
    <citation type="journal article" date="2012" name="J. Bacteriol.">
        <title>Draft Genome Sequences for Two Metal-Reducing Pelosinus fermentans Strains Isolated from a Cr(VI)-Contaminated Site and for Type Strain R7.</title>
        <authorList>
            <person name="Brown S.D."/>
            <person name="Podar M."/>
            <person name="Klingeman D.M."/>
            <person name="Johnson C.M."/>
            <person name="Yang Z.K."/>
            <person name="Utturkar S.M."/>
            <person name="Land M.L."/>
            <person name="Mosher J.J."/>
            <person name="Hurt R.A.Jr."/>
            <person name="Phelps T.J."/>
            <person name="Palumbo A.V."/>
            <person name="Arkin A.P."/>
            <person name="Hazen T.C."/>
            <person name="Elias D.A."/>
        </authorList>
    </citation>
    <scope>NUCLEOTIDE SEQUENCE [LARGE SCALE GENOMIC DNA]</scope>
    <source>
        <strain evidence="1 2">B4</strain>
    </source>
</reference>
<evidence type="ECO:0000313" key="1">
    <source>
        <dbReference type="EMBL" id="EIW17470.1"/>
    </source>
</evidence>
<name>I8RHP9_9FIRM</name>
<evidence type="ECO:0000313" key="2">
    <source>
        <dbReference type="Proteomes" id="UP000004324"/>
    </source>
</evidence>
<protein>
    <submittedName>
        <fullName evidence="1">Uncharacterized protein</fullName>
    </submittedName>
</protein>
<dbReference type="AlphaFoldDB" id="I8RHP9"/>
<dbReference type="EMBL" id="AKVJ01000030">
    <property type="protein sequence ID" value="EIW17470.1"/>
    <property type="molecule type" value="Genomic_DNA"/>
</dbReference>
<proteinExistence type="predicted"/>
<gene>
    <name evidence="1" type="ORF">FB4_4219</name>
</gene>
<accession>I8RHP9</accession>
<organism evidence="1 2">
    <name type="scientific">Pelosinus fermentans B4</name>
    <dbReference type="NCBI Taxonomy" id="1149862"/>
    <lineage>
        <taxon>Bacteria</taxon>
        <taxon>Bacillati</taxon>
        <taxon>Bacillota</taxon>
        <taxon>Negativicutes</taxon>
        <taxon>Selenomonadales</taxon>
        <taxon>Sporomusaceae</taxon>
        <taxon>Pelosinus</taxon>
    </lineage>
</organism>
<sequence>MMVLLVLFYEQNVVAANSCTSLNSYGRKWYGTKCNKMK</sequence>
<comment type="caution">
    <text evidence="1">The sequence shown here is derived from an EMBL/GenBank/DDBJ whole genome shotgun (WGS) entry which is preliminary data.</text>
</comment>